<organism evidence="2 3">
    <name type="scientific">Aminobacter aganoensis</name>
    <dbReference type="NCBI Taxonomy" id="83264"/>
    <lineage>
        <taxon>Bacteria</taxon>
        <taxon>Pseudomonadati</taxon>
        <taxon>Pseudomonadota</taxon>
        <taxon>Alphaproteobacteria</taxon>
        <taxon>Hyphomicrobiales</taxon>
        <taxon>Phyllobacteriaceae</taxon>
        <taxon>Aminobacter</taxon>
    </lineage>
</organism>
<evidence type="ECO:0000256" key="1">
    <source>
        <dbReference type="SAM" id="MobiDB-lite"/>
    </source>
</evidence>
<accession>A0A7X0F5S4</accession>
<evidence type="ECO:0000313" key="2">
    <source>
        <dbReference type="EMBL" id="MBB6353468.1"/>
    </source>
</evidence>
<dbReference type="Proteomes" id="UP000536262">
    <property type="component" value="Unassembled WGS sequence"/>
</dbReference>
<dbReference type="EMBL" id="JACHOU010000002">
    <property type="protein sequence ID" value="MBB6353468.1"/>
    <property type="molecule type" value="Genomic_DNA"/>
</dbReference>
<dbReference type="AlphaFoldDB" id="A0A7X0F5S4"/>
<gene>
    <name evidence="2" type="ORF">GGR00_001236</name>
</gene>
<keyword evidence="3" id="KW-1185">Reference proteome</keyword>
<name>A0A7X0F5S4_9HYPH</name>
<comment type="caution">
    <text evidence="2">The sequence shown here is derived from an EMBL/GenBank/DDBJ whole genome shotgun (WGS) entry which is preliminary data.</text>
</comment>
<protein>
    <submittedName>
        <fullName evidence="2">Uncharacterized protein</fullName>
    </submittedName>
</protein>
<proteinExistence type="predicted"/>
<feature type="region of interest" description="Disordered" evidence="1">
    <location>
        <begin position="1"/>
        <end position="20"/>
    </location>
</feature>
<sequence>MTLSLLSSPALAGREDPTWNPPARFDFTYPGRMIIRYMPQRMVVEECHRLSKGQRERAMDQRGCAKRLSPKVCVVVIVDKTYKRATPSAVLRHERGHCNGWPGTHPD</sequence>
<evidence type="ECO:0000313" key="3">
    <source>
        <dbReference type="Proteomes" id="UP000536262"/>
    </source>
</evidence>
<reference evidence="2 3" key="1">
    <citation type="submission" date="2020-08" db="EMBL/GenBank/DDBJ databases">
        <title>Genomic Encyclopedia of Type Strains, Phase IV (KMG-IV): sequencing the most valuable type-strain genomes for metagenomic binning, comparative biology and taxonomic classification.</title>
        <authorList>
            <person name="Goeker M."/>
        </authorList>
    </citation>
    <scope>NUCLEOTIDE SEQUENCE [LARGE SCALE GENOMIC DNA]</scope>
    <source>
        <strain evidence="2 3">DSM 7051</strain>
    </source>
</reference>